<evidence type="ECO:0000313" key="6">
    <source>
        <dbReference type="Proteomes" id="UP000320390"/>
    </source>
</evidence>
<keyword evidence="6" id="KW-1185">Reference proteome</keyword>
<dbReference type="SUPFAM" id="SSF69318">
    <property type="entry name" value="Integrin alpha N-terminal domain"/>
    <property type="match status" value="1"/>
</dbReference>
<dbReference type="Proteomes" id="UP000320390">
    <property type="component" value="Chromosome"/>
</dbReference>
<dbReference type="PANTHER" id="PTHR16026:SF0">
    <property type="entry name" value="CARTILAGE ACIDIC PROTEIN 1"/>
    <property type="match status" value="1"/>
</dbReference>
<evidence type="ECO:0000256" key="1">
    <source>
        <dbReference type="ARBA" id="ARBA00022729"/>
    </source>
</evidence>
<feature type="domain" description="ASPIC/UnbV" evidence="4">
    <location>
        <begin position="418"/>
        <end position="484"/>
    </location>
</feature>
<dbReference type="RefSeq" id="WP_145194418.1">
    <property type="nucleotide sequence ID" value="NZ_CP036434.1"/>
</dbReference>
<dbReference type="InterPro" id="IPR011519">
    <property type="entry name" value="UnbV_ASPIC"/>
</dbReference>
<dbReference type="InterPro" id="IPR028994">
    <property type="entry name" value="Integrin_alpha_N"/>
</dbReference>
<evidence type="ECO:0000313" key="5">
    <source>
        <dbReference type="EMBL" id="QDV04989.1"/>
    </source>
</evidence>
<dbReference type="PANTHER" id="PTHR16026">
    <property type="entry name" value="CARTILAGE ACIDIC PROTEIN 1"/>
    <property type="match status" value="1"/>
</dbReference>
<dbReference type="InterPro" id="IPR013517">
    <property type="entry name" value="FG-GAP"/>
</dbReference>
<feature type="region of interest" description="Disordered" evidence="2">
    <location>
        <begin position="860"/>
        <end position="911"/>
    </location>
</feature>
<protein>
    <submittedName>
        <fullName evidence="5">ASPIC and UnbV</fullName>
    </submittedName>
</protein>
<dbReference type="InterPro" id="IPR027039">
    <property type="entry name" value="Crtac1"/>
</dbReference>
<sequence length="911" mass="96434" precursor="true">MISPSAALRWLIRAHAGLLLSSAGATPQVVFLDRTDLLETSDVRSGIAMGVADMNGDGRDDIVRLHEGRGLRIEYQGAPGAAFGTLVHGNVSLTRQWSLSIADADHNGYRDLFLGGAYDGARVLFADSTGSSFAPTVLPGPPLFVKGSQFVDINADGWLDLFVGHGEADSHLYRNTGGGGFEFDPEWIGAPTDPSSDGSGYRASVFTDYDGDGDVDLHVSKGRDGVASPDDSRRINQLFRNDGQAWTEVGEVAGVALGEQSWAAEFGDLDGDGDMDAFVLNEMDASSLLRNNGDGTFTDVTRLSGLAGELGFFGVQAAFRDFDNDGHLDLLVSGEEHRLFLGDGALGFTRVAAPFPGPSVSSFALGDLNGDGFVDVYAGYAGLVNLPSSEPDRLFFNVANGNDWLQVSLVGTTSDLGGVGARIEVRNDGALQVREVRAGEGFGGSHSPVQSFGLGAADSVDRVRVLWPSGAIDELWNVDVNQRLEIVEGATGVRDVAVALIGLEFNDAEESEGGEVWLRNRDLELVEDGLRGDQIVGLRYALDVPPGATVVDAWVQFTAEGRDFDEAQLFIAAEATDDAAGIESLDMNLSLRPRTTSVVPWSPVSWTEIGRRSSAERTPSLRSVIQELADRDGWNEGNHALLLITGTGRRSAYASDDGLSVLASGVNINPNAPTLHVLYTDHQVTVSAVRGPQSDGEERESGYVTLTSFDLELVDDGSNLGQTVALHFEDVAVPRGARIERAYIQFTADEVGLGSCLLSVSAEASGHPAPLEAVDGNFTSRTRTAASVPWPVLPWEQVGDATFAQRTPDLRPIVQELVNRVDWGSGSDTVFLISGTGTRTAESFEGGAASSPKLIIEFSTRPGNVPPTADAGGDIVFGGSSTGGASPTSRRTPEVPEGPSRSECSRPASVD</sequence>
<dbReference type="OrthoDB" id="5287961at2"/>
<feature type="chain" id="PRO_5021947198" evidence="3">
    <location>
        <begin position="26"/>
        <end position="911"/>
    </location>
</feature>
<gene>
    <name evidence="5" type="ORF">Poly30_04840</name>
</gene>
<keyword evidence="1 3" id="KW-0732">Signal</keyword>
<evidence type="ECO:0000259" key="4">
    <source>
        <dbReference type="Pfam" id="PF07593"/>
    </source>
</evidence>
<proteinExistence type="predicted"/>
<organism evidence="5 6">
    <name type="scientific">Saltatorellus ferox</name>
    <dbReference type="NCBI Taxonomy" id="2528018"/>
    <lineage>
        <taxon>Bacteria</taxon>
        <taxon>Pseudomonadati</taxon>
        <taxon>Planctomycetota</taxon>
        <taxon>Planctomycetia</taxon>
        <taxon>Planctomycetia incertae sedis</taxon>
        <taxon>Saltatorellus</taxon>
    </lineage>
</organism>
<evidence type="ECO:0000256" key="3">
    <source>
        <dbReference type="SAM" id="SignalP"/>
    </source>
</evidence>
<reference evidence="5 6" key="1">
    <citation type="submission" date="2019-02" db="EMBL/GenBank/DDBJ databases">
        <title>Deep-cultivation of Planctomycetes and their phenomic and genomic characterization uncovers novel biology.</title>
        <authorList>
            <person name="Wiegand S."/>
            <person name="Jogler M."/>
            <person name="Boedeker C."/>
            <person name="Pinto D."/>
            <person name="Vollmers J."/>
            <person name="Rivas-Marin E."/>
            <person name="Kohn T."/>
            <person name="Peeters S.H."/>
            <person name="Heuer A."/>
            <person name="Rast P."/>
            <person name="Oberbeckmann S."/>
            <person name="Bunk B."/>
            <person name="Jeske O."/>
            <person name="Meyerdierks A."/>
            <person name="Storesund J.E."/>
            <person name="Kallscheuer N."/>
            <person name="Luecker S."/>
            <person name="Lage O.M."/>
            <person name="Pohl T."/>
            <person name="Merkel B.J."/>
            <person name="Hornburger P."/>
            <person name="Mueller R.-W."/>
            <person name="Bruemmer F."/>
            <person name="Labrenz M."/>
            <person name="Spormann A.M."/>
            <person name="Op den Camp H."/>
            <person name="Overmann J."/>
            <person name="Amann R."/>
            <person name="Jetten M.S.M."/>
            <person name="Mascher T."/>
            <person name="Medema M.H."/>
            <person name="Devos D.P."/>
            <person name="Kaster A.-K."/>
            <person name="Ovreas L."/>
            <person name="Rohde M."/>
            <person name="Galperin M.Y."/>
            <person name="Jogler C."/>
        </authorList>
    </citation>
    <scope>NUCLEOTIDE SEQUENCE [LARGE SCALE GENOMIC DNA]</scope>
    <source>
        <strain evidence="5 6">Poly30</strain>
    </source>
</reference>
<feature type="signal peptide" evidence="3">
    <location>
        <begin position="1"/>
        <end position="25"/>
    </location>
</feature>
<dbReference type="Pfam" id="PF13517">
    <property type="entry name" value="FG-GAP_3"/>
    <property type="match status" value="2"/>
</dbReference>
<dbReference type="EMBL" id="CP036434">
    <property type="protein sequence ID" value="QDV04989.1"/>
    <property type="molecule type" value="Genomic_DNA"/>
</dbReference>
<name>A0A518ELM4_9BACT</name>
<dbReference type="Pfam" id="PF07593">
    <property type="entry name" value="UnbV_ASPIC"/>
    <property type="match status" value="1"/>
</dbReference>
<dbReference type="AlphaFoldDB" id="A0A518ELM4"/>
<evidence type="ECO:0000256" key="2">
    <source>
        <dbReference type="SAM" id="MobiDB-lite"/>
    </source>
</evidence>
<accession>A0A518ELM4</accession>
<dbReference type="Gene3D" id="2.130.10.130">
    <property type="entry name" value="Integrin alpha, N-terminal"/>
    <property type="match status" value="2"/>
</dbReference>